<dbReference type="AlphaFoldDB" id="A0A2S0WP48"/>
<proteinExistence type="predicted"/>
<dbReference type="InterPro" id="IPR023375">
    <property type="entry name" value="ADC_dom_sf"/>
</dbReference>
<dbReference type="InterPro" id="IPR018644">
    <property type="entry name" value="DUF2071"/>
</dbReference>
<keyword evidence="2" id="KW-1185">Reference proteome</keyword>
<dbReference type="OrthoDB" id="150993at2"/>
<dbReference type="KEGG" id="aez:C3E78_13000"/>
<accession>A0A5F2EWR7</accession>
<dbReference type="Proteomes" id="UP000244384">
    <property type="component" value="Chromosome"/>
</dbReference>
<organism evidence="1 2">
    <name type="scientific">Aeromicrobium chenweiae</name>
    <dbReference type="NCBI Taxonomy" id="2079793"/>
    <lineage>
        <taxon>Bacteria</taxon>
        <taxon>Bacillati</taxon>
        <taxon>Actinomycetota</taxon>
        <taxon>Actinomycetes</taxon>
        <taxon>Propionibacteriales</taxon>
        <taxon>Nocardioidaceae</taxon>
        <taxon>Aeromicrobium</taxon>
    </lineage>
</organism>
<dbReference type="SUPFAM" id="SSF160104">
    <property type="entry name" value="Acetoacetate decarboxylase-like"/>
    <property type="match status" value="1"/>
</dbReference>
<dbReference type="PANTHER" id="PTHR39186">
    <property type="entry name" value="DUF2071 FAMILY PROTEIN"/>
    <property type="match status" value="1"/>
</dbReference>
<reference evidence="2" key="1">
    <citation type="submission" date="2018-01" db="EMBL/GenBank/DDBJ databases">
        <authorList>
            <person name="Li J."/>
        </authorList>
    </citation>
    <scope>NUCLEOTIDE SEQUENCE [LARGE SCALE GENOMIC DNA]</scope>
    <source>
        <strain evidence="2">592</strain>
    </source>
</reference>
<evidence type="ECO:0000313" key="2">
    <source>
        <dbReference type="Proteomes" id="UP000244384"/>
    </source>
</evidence>
<dbReference type="PANTHER" id="PTHR39186:SF1">
    <property type="entry name" value="DUF2071 DOMAIN-CONTAINING PROTEIN"/>
    <property type="match status" value="1"/>
</dbReference>
<accession>A0A2S0WP48</accession>
<name>A0A2S0WP48_9ACTN</name>
<dbReference type="RefSeq" id="WP_108579046.1">
    <property type="nucleotide sequence ID" value="NZ_CP026952.1"/>
</dbReference>
<evidence type="ECO:0000313" key="1">
    <source>
        <dbReference type="EMBL" id="AWB93050.1"/>
    </source>
</evidence>
<dbReference type="Pfam" id="PF09844">
    <property type="entry name" value="DUF2071"/>
    <property type="match status" value="1"/>
</dbReference>
<gene>
    <name evidence="1" type="ORF">C3E78_13000</name>
</gene>
<sequence length="245" mass="27506">MSTFDPVAPQLAGPRLLRQDWTRLTFIHWAVDPERVAHLLPPGTRPDTLDGATYVGLIPFEMRAAGFGRGPAVPYFGDFAETNVRLYTVDDEGHRGIVFRSLETSRLLVVLTARIASATPYMWARMRIRQDGDRIEYVTRRRWPGPRGVGGRIVATLGDPIERPSALEEFVTARFGLHTRYLGRTVWIPNHHVPWSLREATLDVLDDNLVAAAGVPGLALRQPDSVVHADRVHTEFRTASVIRSR</sequence>
<protein>
    <submittedName>
        <fullName evidence="1">Uncharacterized protein</fullName>
    </submittedName>
</protein>
<dbReference type="EMBL" id="CP026952">
    <property type="protein sequence ID" value="AWB93050.1"/>
    <property type="molecule type" value="Genomic_DNA"/>
</dbReference>